<feature type="transmembrane region" description="Helical" evidence="1">
    <location>
        <begin position="119"/>
        <end position="139"/>
    </location>
</feature>
<evidence type="ECO:0000313" key="3">
    <source>
        <dbReference type="EMBL" id="UXD86277.1"/>
    </source>
</evidence>
<keyword evidence="2" id="KW-0732">Signal</keyword>
<gene>
    <name evidence="3" type="ORF">HUF19_01905</name>
</gene>
<keyword evidence="3" id="KW-0547">Nucleotide-binding</keyword>
<keyword evidence="1" id="KW-0812">Transmembrane</keyword>
<dbReference type="RefSeq" id="WP_260998253.1">
    <property type="nucleotide sequence ID" value="NZ_CP054475.1"/>
</dbReference>
<evidence type="ECO:0000256" key="2">
    <source>
        <dbReference type="SAM" id="SignalP"/>
    </source>
</evidence>
<dbReference type="GO" id="GO:0005524">
    <property type="term" value="F:ATP binding"/>
    <property type="evidence" value="ECO:0007669"/>
    <property type="project" value="UniProtKB-KW"/>
</dbReference>
<evidence type="ECO:0000256" key="1">
    <source>
        <dbReference type="SAM" id="Phobius"/>
    </source>
</evidence>
<keyword evidence="1" id="KW-1133">Transmembrane helix</keyword>
<dbReference type="EMBL" id="CP054475">
    <property type="protein sequence ID" value="UXD86277.1"/>
    <property type="molecule type" value="Genomic_DNA"/>
</dbReference>
<dbReference type="InterPro" id="IPR027417">
    <property type="entry name" value="P-loop_NTPase"/>
</dbReference>
<feature type="transmembrane region" description="Helical" evidence="1">
    <location>
        <begin position="204"/>
        <end position="222"/>
    </location>
</feature>
<protein>
    <submittedName>
        <fullName evidence="3">ATP-binding protein</fullName>
    </submittedName>
</protein>
<keyword evidence="3" id="KW-0067">ATP-binding</keyword>
<feature type="transmembrane region" description="Helical" evidence="1">
    <location>
        <begin position="281"/>
        <end position="304"/>
    </location>
</feature>
<reference evidence="4" key="1">
    <citation type="submission" date="2020-06" db="EMBL/GenBank/DDBJ databases">
        <title>Thalassolituus marinus alknpb1M-1, a hydrocarbon-degrading bacterium isolated from the deep-sea overlying water using an in-situ strategy from the South China Sea basin.</title>
        <authorList>
            <person name="Dong C."/>
            <person name="Chen Y."/>
            <person name="Shao Z."/>
        </authorList>
    </citation>
    <scope>NUCLEOTIDE SEQUENCE [LARGE SCALE GENOMIC DNA]</scope>
    <source>
        <strain evidence="4">alknpb1M-1</strain>
    </source>
</reference>
<organism evidence="3 4">
    <name type="scientific">Thalassolituus hydrocarboniclasticus</name>
    <dbReference type="NCBI Taxonomy" id="2742796"/>
    <lineage>
        <taxon>Bacteria</taxon>
        <taxon>Pseudomonadati</taxon>
        <taxon>Pseudomonadota</taxon>
        <taxon>Gammaproteobacteria</taxon>
        <taxon>Oceanospirillales</taxon>
        <taxon>Oceanospirillaceae</taxon>
        <taxon>Thalassolituus</taxon>
    </lineage>
</organism>
<proteinExistence type="predicted"/>
<accession>A0ABY6A6F0</accession>
<dbReference type="Proteomes" id="UP001065322">
    <property type="component" value="Chromosome"/>
</dbReference>
<keyword evidence="4" id="KW-1185">Reference proteome</keyword>
<feature type="chain" id="PRO_5045268166" evidence="2">
    <location>
        <begin position="27"/>
        <end position="688"/>
    </location>
</feature>
<feature type="transmembrane region" description="Helical" evidence="1">
    <location>
        <begin position="228"/>
        <end position="250"/>
    </location>
</feature>
<feature type="signal peptide" evidence="2">
    <location>
        <begin position="1"/>
        <end position="26"/>
    </location>
</feature>
<dbReference type="Gene3D" id="3.40.50.300">
    <property type="entry name" value="P-loop containing nucleotide triphosphate hydrolases"/>
    <property type="match status" value="1"/>
</dbReference>
<name>A0ABY6A6F0_9GAMM</name>
<dbReference type="SUPFAM" id="SSF52540">
    <property type="entry name" value="P-loop containing nucleoside triphosphate hydrolases"/>
    <property type="match status" value="1"/>
</dbReference>
<sequence>MNLSLYTSRRYLLSVVALLLAPAAQAALIDWPGLDMLIRAEWQQLTTTFNNILSAWDSLLHGIPEGQRTQVIMNSGVPLLLIFPLRWLARHFASWTAGMLAALHNRLISGGIHHQGLRAITRFISGITPLVPWILLLWATTLLPPLQQETSAVGGALPLLMQVYILYVLLKLAAEWFLFSVCQGAGSYLNADNTALLEQRARSFTSWLLLPWVLIALADYLFQHSVISRMLGAFVWLFSWVVISYLLNFYREELIQNLKRLLPEKTDPLIEKAGHGRFMSLLLPLWVPFNLVLFLRAFIIQLVAEFTWYQKLNARWFRMKNTVADNNEENEPGECTDDNYLRWFNSGNDWDYPIIDTGLSAAIRKNFDAWFSERSDDNVLLITGEPGIGKKSAARRFAGSLQSENSELQIHQLDIPAKTTAAADIYRMLGDELNIDLSSGPAALAAQDEQLQPTLIILNNAENSFLAEVGSFEGWRALLSLTNTHVQNIYWLIVINNQSWAYLCNVFGRDYQMRNVIRVKRWSQAEIRSLILSRNQQSGYRLQYDDVLIDPRSPVAGALRNAEQRYFSLLWDACHGIPVTALMLWKESVSTQRGVATVSIPRLPVGSGFEKSGPRMLFIFAAIVTHGNLTTAELVRVTNTAENIVRFALKSGLEAGMIRKGNDGRYAITALWYHTVVSTLNRMNMLNE</sequence>
<keyword evidence="1" id="KW-0472">Membrane</keyword>
<evidence type="ECO:0000313" key="4">
    <source>
        <dbReference type="Proteomes" id="UP001065322"/>
    </source>
</evidence>